<dbReference type="PANTHER" id="PTHR12277:SF81">
    <property type="entry name" value="PROTEIN ABHD13"/>
    <property type="match status" value="1"/>
</dbReference>
<dbReference type="GO" id="GO:0008474">
    <property type="term" value="F:palmitoyl-(protein) hydrolase activity"/>
    <property type="evidence" value="ECO:0007669"/>
    <property type="project" value="TreeGrafter"/>
</dbReference>
<dbReference type="Proteomes" id="UP000234323">
    <property type="component" value="Unassembled WGS sequence"/>
</dbReference>
<dbReference type="PANTHER" id="PTHR12277">
    <property type="entry name" value="ALPHA/BETA HYDROLASE DOMAIN-CONTAINING PROTEIN"/>
    <property type="match status" value="1"/>
</dbReference>
<dbReference type="InterPro" id="IPR000073">
    <property type="entry name" value="AB_hydrolase_1"/>
</dbReference>
<comment type="caution">
    <text evidence="2">The sequence shown here is derived from an EMBL/GenBank/DDBJ whole genome shotgun (WGS) entry which is preliminary data.</text>
</comment>
<dbReference type="AlphaFoldDB" id="A0A2I1GK36"/>
<evidence type="ECO:0000313" key="3">
    <source>
        <dbReference type="Proteomes" id="UP000234323"/>
    </source>
</evidence>
<proteinExistence type="predicted"/>
<dbReference type="VEuPathDB" id="FungiDB:RhiirA1_307641"/>
<gene>
    <name evidence="2" type="ORF">RhiirA4_521499</name>
</gene>
<feature type="domain" description="AB hydrolase-1" evidence="1">
    <location>
        <begin position="83"/>
        <end position="202"/>
    </location>
</feature>
<organism evidence="2 3">
    <name type="scientific">Rhizophagus irregularis</name>
    <dbReference type="NCBI Taxonomy" id="588596"/>
    <lineage>
        <taxon>Eukaryota</taxon>
        <taxon>Fungi</taxon>
        <taxon>Fungi incertae sedis</taxon>
        <taxon>Mucoromycota</taxon>
        <taxon>Glomeromycotina</taxon>
        <taxon>Glomeromycetes</taxon>
        <taxon>Glomerales</taxon>
        <taxon>Glomeraceae</taxon>
        <taxon>Rhizophagus</taxon>
    </lineage>
</organism>
<keyword evidence="3" id="KW-1185">Reference proteome</keyword>
<dbReference type="Gene3D" id="3.40.50.1820">
    <property type="entry name" value="alpha/beta hydrolase"/>
    <property type="match status" value="1"/>
</dbReference>
<dbReference type="SUPFAM" id="SSF53474">
    <property type="entry name" value="alpha/beta-Hydrolases"/>
    <property type="match status" value="1"/>
</dbReference>
<evidence type="ECO:0000259" key="1">
    <source>
        <dbReference type="Pfam" id="PF00561"/>
    </source>
</evidence>
<dbReference type="Pfam" id="PF00561">
    <property type="entry name" value="Abhydrolase_1"/>
    <property type="match status" value="1"/>
</dbReference>
<protein>
    <submittedName>
        <fullName evidence="2">Alpha/beta-hydrolase</fullName>
    </submittedName>
</protein>
<dbReference type="VEuPathDB" id="FungiDB:RhiirFUN_025163"/>
<evidence type="ECO:0000313" key="2">
    <source>
        <dbReference type="EMBL" id="PKY46998.1"/>
    </source>
</evidence>
<accession>A0A2I1GK36</accession>
<sequence length="312" mass="35760">MVLLESILMGTTIAIGGGSLLYYYQNELLYPAKYRKKSREFIVPKFSDEEIPYTEVILTTKDKVRIRAFLCKRKNDEEACQRPTVLALHGNRGNIGKQSSIARNFYHNLKCNIMLLSYRGYGSSDGIPSEEGIKIDAQKKFCDPTHIHNFFKTALDYIKQHPILHDTKLILYGSSLGGAVAIDLAAKNEDEVDALIVENTFLSIPKLLPTFFSPLKYITFICTQIWPSDEQIKKIKKIPILFLSGKLDALVSQQQMKELYELSNTLAGKEWKEFPYGNHGNTITQPCYWNVIEEFLLWAIFDKNNKKEMNNQ</sequence>
<reference evidence="2 3" key="1">
    <citation type="submission" date="2015-10" db="EMBL/GenBank/DDBJ databases">
        <title>Genome analyses suggest a sexual origin of heterokaryosis in a supposedly ancient asexual fungus.</title>
        <authorList>
            <person name="Ropars J."/>
            <person name="Sedzielewska K."/>
            <person name="Noel J."/>
            <person name="Charron P."/>
            <person name="Farinelli L."/>
            <person name="Marton T."/>
            <person name="Kruger M."/>
            <person name="Pelin A."/>
            <person name="Brachmann A."/>
            <person name="Corradi N."/>
        </authorList>
    </citation>
    <scope>NUCLEOTIDE SEQUENCE [LARGE SCALE GENOMIC DNA]</scope>
    <source>
        <strain evidence="2 3">A4</strain>
    </source>
</reference>
<name>A0A2I1GK36_9GLOM</name>
<dbReference type="VEuPathDB" id="FungiDB:FUN_022854"/>
<dbReference type="EMBL" id="LLXI01000506">
    <property type="protein sequence ID" value="PKY46998.1"/>
    <property type="molecule type" value="Genomic_DNA"/>
</dbReference>
<dbReference type="GO" id="GO:0016020">
    <property type="term" value="C:membrane"/>
    <property type="evidence" value="ECO:0007669"/>
    <property type="project" value="TreeGrafter"/>
</dbReference>
<dbReference type="InterPro" id="IPR029058">
    <property type="entry name" value="AB_hydrolase_fold"/>
</dbReference>
<keyword evidence="2" id="KW-0378">Hydrolase</keyword>